<reference evidence="2" key="1">
    <citation type="journal article" date="2014" name="Insect Biochem. Mol. Biol.">
        <title>An insight into the sialome of the frog biting fly, Corethrella appendiculata.</title>
        <authorList>
            <person name="Ribeiro J.M.C."/>
            <person name="Chagas A.C."/>
            <person name="Pham V.M."/>
            <person name="Lounibos L.P."/>
            <person name="Calvo E."/>
        </authorList>
    </citation>
    <scope>NUCLEOTIDE SEQUENCE</scope>
    <source>
        <tissue evidence="2">Salivary glands</tissue>
    </source>
</reference>
<dbReference type="Pfam" id="PF19687">
    <property type="entry name" value="MARF1_LOTUS"/>
    <property type="match status" value="1"/>
</dbReference>
<dbReference type="InterPro" id="IPR035979">
    <property type="entry name" value="RBD_domain_sf"/>
</dbReference>
<dbReference type="InterPro" id="IPR045602">
    <property type="entry name" value="MARF1_LOTUS"/>
</dbReference>
<feature type="domain" description="HTH OST-type" evidence="1">
    <location>
        <begin position="603"/>
        <end position="677"/>
    </location>
</feature>
<dbReference type="PROSITE" id="PS51644">
    <property type="entry name" value="HTH_OST"/>
    <property type="match status" value="3"/>
</dbReference>
<dbReference type="Pfam" id="PF12872">
    <property type="entry name" value="OST-HTH"/>
    <property type="match status" value="3"/>
</dbReference>
<proteinExistence type="evidence at transcript level"/>
<dbReference type="Gene3D" id="3.30.70.330">
    <property type="match status" value="1"/>
</dbReference>
<protein>
    <recommendedName>
        <fullName evidence="1">HTH OST-type domain-containing protein</fullName>
    </recommendedName>
</protein>
<evidence type="ECO:0000313" key="2">
    <source>
        <dbReference type="EMBL" id="JAB55421.1"/>
    </source>
</evidence>
<dbReference type="AlphaFoldDB" id="U5EQ57"/>
<sequence length="1116" mass="126970">SGKYFSSQSTMSDNNNNQQFSRQHFNQSNINGSGKFYYNNNSNYQTTYVAQMNGGNYFQKNRYAPYPNRFYNSTSYHHHLPSTSLSTTSTSLSSSASSISSSSGASSIMNKSLNSSMQSEKYFNNNTNTNSYQQSTGYSSGDQKDCVTLQISNLDTSIEEQNIRQYLLSQLKPFTPVVSLTIETPSMARVKVPSLQFAKLVVAHLHRKKVGHKRMVVSYIKDPSSAESSALRCQVAGLLKDVPYCSLPIYKFRELFQSRFKTTISVSELCRMPDVCNIWIDKNDEKCISLQPELMHKLQTNTLFESSQHSVPYCIDHFKQTQNKGWAEQEIEQLPNVLMTIYQTQTIVYALLKAHKGDIPIASILQCIEGELNIKIVPNDNGVPFEHLLSCIRGVHITNNSFGIKVLAWLEHETNNPKDSCEELCSNNLRYLPKGPNNDFLHQISREVVELIKMSSKSTMKFNRFIPAYHNHFGKQCRVADYGYTRLIELFESLSSVVQIMGDGENRQITLTHRTQIRRFTSDLLKILRAQANKSILLSQLPWVFSQTQNRLFDVTDYGVCDISDILDGLVHNNSVVVTQVQNGSDVLISILKRKQTASEIEKTSVFAGEVVELFKNAPQFSILFKKFVRSYNYHFGYQCRLSDYGFLRLADLLEAISGVVEMESTNDEDRKIYLNYKMAMRIFLEQIQDIINSYTNSSSPFVRFTDILNYHKNKFGYTIQPQCFGVVEMNDVMKKLPYIEHYKSGDDYLIISHLEDIVFRNKSYAVCICIVESGEEIIPLAKFLILYAEKFGENLSEHLLAVMKHAINIDIVNGIQVISLTPMMKFIVSILNILKSRNVPVAIRDLKSLLNVSLTTCFDFGYPNLYSFICAFPDIFHIVNNNNTSSNDTLEVQLNSNSIFSKRCLNNTVINKEYASNISTDNSMSQNANPSRLLKPVQTLPQQKHQPVQSQVQPQKYYANYPVEKIDKININNQRAMMTTNNNINTSCLPNISTGKENFYQLAGGNLSNRSNNLKKLSSHQPLKLHERRNATTLPYLNNKNYGILRSLYEPPKPDTPPSKNVPFWIDPIWANSPIDKSPIVDTLNIQLPELKTMNILPVILSPCLLSLSAKKVEI</sequence>
<dbReference type="Gene3D" id="3.30.420.610">
    <property type="entry name" value="LOTUS domain-like"/>
    <property type="match status" value="2"/>
</dbReference>
<accession>U5EQ57</accession>
<feature type="domain" description="HTH OST-type" evidence="1">
    <location>
        <begin position="440"/>
        <end position="515"/>
    </location>
</feature>
<dbReference type="EMBL" id="GANO01004450">
    <property type="protein sequence ID" value="JAB55421.1"/>
    <property type="molecule type" value="mRNA"/>
</dbReference>
<dbReference type="SUPFAM" id="SSF54928">
    <property type="entry name" value="RNA-binding domain, RBD"/>
    <property type="match status" value="1"/>
</dbReference>
<dbReference type="InterPro" id="IPR025605">
    <property type="entry name" value="OST-HTH/LOTUS_dom"/>
</dbReference>
<name>U5EQ57_9DIPT</name>
<organism evidence="2">
    <name type="scientific">Corethrella appendiculata</name>
    <dbReference type="NCBI Taxonomy" id="1370023"/>
    <lineage>
        <taxon>Eukaryota</taxon>
        <taxon>Metazoa</taxon>
        <taxon>Ecdysozoa</taxon>
        <taxon>Arthropoda</taxon>
        <taxon>Hexapoda</taxon>
        <taxon>Insecta</taxon>
        <taxon>Pterygota</taxon>
        <taxon>Neoptera</taxon>
        <taxon>Endopterygota</taxon>
        <taxon>Diptera</taxon>
        <taxon>Nematocera</taxon>
        <taxon>Culicoidea</taxon>
        <taxon>Chaoboridae</taxon>
        <taxon>Corethrella</taxon>
    </lineage>
</organism>
<evidence type="ECO:0000259" key="1">
    <source>
        <dbReference type="PROSITE" id="PS51644"/>
    </source>
</evidence>
<feature type="non-terminal residue" evidence="2">
    <location>
        <position position="1"/>
    </location>
</feature>
<dbReference type="InterPro" id="IPR012677">
    <property type="entry name" value="Nucleotide-bd_a/b_plait_sf"/>
</dbReference>
<feature type="domain" description="HTH OST-type" evidence="1">
    <location>
        <begin position="516"/>
        <end position="593"/>
    </location>
</feature>
<dbReference type="GO" id="GO:0003676">
    <property type="term" value="F:nucleic acid binding"/>
    <property type="evidence" value="ECO:0007669"/>
    <property type="project" value="InterPro"/>
</dbReference>
<dbReference type="InterPro" id="IPR041966">
    <property type="entry name" value="LOTUS-like"/>
</dbReference>